<dbReference type="Proteomes" id="UP001524944">
    <property type="component" value="Unassembled WGS sequence"/>
</dbReference>
<protein>
    <submittedName>
        <fullName evidence="4">BMC domain-containing protein</fullName>
    </submittedName>
</protein>
<comment type="subcellular location">
    <subcellularLocation>
        <location evidence="1">Bacterial microcompartment</location>
    </subcellularLocation>
</comment>
<feature type="domain" description="Bacterial microcompartment" evidence="3">
    <location>
        <begin position="19"/>
        <end position="82"/>
    </location>
</feature>
<comment type="caution">
    <text evidence="4">The sequence shown here is derived from an EMBL/GenBank/DDBJ whole genome shotgun (WGS) entry which is preliminary data.</text>
</comment>
<evidence type="ECO:0000313" key="4">
    <source>
        <dbReference type="EMBL" id="MCR6544905.1"/>
    </source>
</evidence>
<dbReference type="InterPro" id="IPR037233">
    <property type="entry name" value="CcmK-like_sf"/>
</dbReference>
<gene>
    <name evidence="4" type="ORF">NVS47_05125</name>
</gene>
<dbReference type="Gene3D" id="3.30.70.1710">
    <property type="match status" value="1"/>
</dbReference>
<dbReference type="SUPFAM" id="SSF143414">
    <property type="entry name" value="CcmK-like"/>
    <property type="match status" value="1"/>
</dbReference>
<evidence type="ECO:0000259" key="3">
    <source>
        <dbReference type="SMART" id="SM00877"/>
    </source>
</evidence>
<evidence type="ECO:0000313" key="5">
    <source>
        <dbReference type="Proteomes" id="UP001524944"/>
    </source>
</evidence>
<dbReference type="Pfam" id="PF00936">
    <property type="entry name" value="BMC"/>
    <property type="match status" value="1"/>
</dbReference>
<evidence type="ECO:0000256" key="2">
    <source>
        <dbReference type="ARBA" id="ARBA00024446"/>
    </source>
</evidence>
<reference evidence="4 5" key="1">
    <citation type="submission" date="2022-08" db="EMBL/GenBank/DDBJ databases">
        <title>Proteogenomics of the novel Dehalobacterium formicoaceticum strain EZ94 highlights a key role of methyltransferases during anaerobic dichloromethane degradation.</title>
        <authorList>
            <person name="Wasmund K."/>
        </authorList>
    </citation>
    <scope>NUCLEOTIDE SEQUENCE [LARGE SCALE GENOMIC DNA]</scope>
    <source>
        <strain evidence="4 5">EZ94</strain>
    </source>
</reference>
<evidence type="ECO:0000256" key="1">
    <source>
        <dbReference type="ARBA" id="ARBA00024322"/>
    </source>
</evidence>
<keyword evidence="5" id="KW-1185">Reference proteome</keyword>
<dbReference type="InterPro" id="IPR000249">
    <property type="entry name" value="BMC_dom"/>
</dbReference>
<accession>A0ABT1Y231</accession>
<dbReference type="RefSeq" id="WP_089612439.1">
    <property type="nucleotide sequence ID" value="NZ_CP022121.1"/>
</dbReference>
<dbReference type="EMBL" id="JANPWE010000002">
    <property type="protein sequence ID" value="MCR6544905.1"/>
    <property type="molecule type" value="Genomic_DNA"/>
</dbReference>
<name>A0ABT1Y231_9FIRM</name>
<sequence length="82" mass="8596">MAILARRRTGNVQSHHAPGAVGLVQGALVDMITAADVAEKAAQVEVEEIRGICPQHVTLIAIFGTIADVDAALKAVTEFFNS</sequence>
<dbReference type="SMART" id="SM00877">
    <property type="entry name" value="BMC"/>
    <property type="match status" value="1"/>
</dbReference>
<keyword evidence="2" id="KW-1283">Bacterial microcompartment</keyword>
<organism evidence="4 5">
    <name type="scientific">Dehalobacterium formicoaceticum</name>
    <dbReference type="NCBI Taxonomy" id="51515"/>
    <lineage>
        <taxon>Bacteria</taxon>
        <taxon>Bacillati</taxon>
        <taxon>Bacillota</taxon>
        <taxon>Clostridia</taxon>
        <taxon>Eubacteriales</taxon>
        <taxon>Peptococcaceae</taxon>
        <taxon>Dehalobacterium</taxon>
    </lineage>
</organism>
<proteinExistence type="predicted"/>